<sequence length="456" mass="50284">MSGDFDGAFYKGIPASLTLGGASYDKAGFCCIHEPGNIIFFDPAHEKKIDEKSTGTGSTDNESATFNDEQIYLEDEQGVAIDDVNVKSTGFIGECVVTPKNGRDSSNVENISVNIEVNDSNKDVTSTGFISLQNDATIGEVHMDHPYIKDFVVFNSDIVTPKNGFAHPKFENPVYKGINMLSAYSTIPSLSDTPSLMSNNGYSVVDYSALQEYPGAIMGFNGVYGYPEMKFYGMEGNCYPVIPNFGLMTNPDGSHIAHMTPNSTIDGASIDDMDELIGPDGTLPPVNKRDPIYTAVSGLKWKAKSKKWVVRWDNPVTNRRVYKYFSGTRYGFMGAHKRAKYYLEFLNASVGRIPAPSSGNPFCRRTEGPPKGKTNKGLLRKMVKPFSMESLQVGDHQSIPSQQSVDIDPRVFPHGTSEMYNSEMNGMRYLGSSAKNPWCTDSFTEQKCSDVQKFYV</sequence>
<evidence type="ECO:0000256" key="4">
    <source>
        <dbReference type="ARBA" id="ARBA00023163"/>
    </source>
</evidence>
<dbReference type="AlphaFoldDB" id="L0B2F5"/>
<keyword evidence="3" id="KW-0238">DNA-binding</keyword>
<evidence type="ECO:0000256" key="2">
    <source>
        <dbReference type="ARBA" id="ARBA00023015"/>
    </source>
</evidence>
<comment type="subcellular location">
    <subcellularLocation>
        <location evidence="1">Nucleus</location>
    </subcellularLocation>
</comment>
<name>L0B2F5_THEEQ</name>
<dbReference type="InterPro" id="IPR001471">
    <property type="entry name" value="AP2/ERF_dom"/>
</dbReference>
<evidence type="ECO:0000256" key="1">
    <source>
        <dbReference type="ARBA" id="ARBA00004123"/>
    </source>
</evidence>
<keyword evidence="2" id="KW-0805">Transcription regulation</keyword>
<dbReference type="KEGG" id="beq:BEWA_007130"/>
<dbReference type="RefSeq" id="XP_004830970.1">
    <property type="nucleotide sequence ID" value="XM_004830913.1"/>
</dbReference>
<evidence type="ECO:0000256" key="5">
    <source>
        <dbReference type="ARBA" id="ARBA00023242"/>
    </source>
</evidence>
<dbReference type="OrthoDB" id="364627at2759"/>
<dbReference type="EMBL" id="CP001670">
    <property type="protein sequence ID" value="AFZ81304.1"/>
    <property type="molecule type" value="Genomic_DNA"/>
</dbReference>
<evidence type="ECO:0000313" key="8">
    <source>
        <dbReference type="Proteomes" id="UP000031512"/>
    </source>
</evidence>
<dbReference type="Pfam" id="PF00847">
    <property type="entry name" value="AP2"/>
    <property type="match status" value="1"/>
</dbReference>
<keyword evidence="5" id="KW-0539">Nucleus</keyword>
<proteinExistence type="predicted"/>
<protein>
    <recommendedName>
        <fullName evidence="6">AP2/ERF domain-containing protein</fullName>
    </recommendedName>
</protein>
<evidence type="ECO:0000259" key="6">
    <source>
        <dbReference type="Pfam" id="PF00847"/>
    </source>
</evidence>
<dbReference type="eggNOG" id="ENOG502QXEB">
    <property type="taxonomic scope" value="Eukaryota"/>
</dbReference>
<accession>L0B2F5</accession>
<dbReference type="GO" id="GO:0003700">
    <property type="term" value="F:DNA-binding transcription factor activity"/>
    <property type="evidence" value="ECO:0007669"/>
    <property type="project" value="InterPro"/>
</dbReference>
<gene>
    <name evidence="7" type="ORF">BEWA_007130</name>
</gene>
<dbReference type="VEuPathDB" id="PiroplasmaDB:BEWA_007130"/>
<feature type="domain" description="AP2/ERF" evidence="6">
    <location>
        <begin position="295"/>
        <end position="348"/>
    </location>
</feature>
<dbReference type="GO" id="GO:0003677">
    <property type="term" value="F:DNA binding"/>
    <property type="evidence" value="ECO:0007669"/>
    <property type="project" value="UniProtKB-KW"/>
</dbReference>
<keyword evidence="8" id="KW-1185">Reference proteome</keyword>
<keyword evidence="4" id="KW-0804">Transcription</keyword>
<dbReference type="GO" id="GO:0005634">
    <property type="term" value="C:nucleus"/>
    <property type="evidence" value="ECO:0007669"/>
    <property type="project" value="UniProtKB-SubCell"/>
</dbReference>
<evidence type="ECO:0000256" key="3">
    <source>
        <dbReference type="ARBA" id="ARBA00023125"/>
    </source>
</evidence>
<dbReference type="GeneID" id="15805658"/>
<evidence type="ECO:0000313" key="7">
    <source>
        <dbReference type="EMBL" id="AFZ81304.1"/>
    </source>
</evidence>
<reference evidence="7 8" key="1">
    <citation type="journal article" date="2012" name="BMC Genomics">
        <title>Comparative genomic analysis and phylogenetic position of Theileria equi.</title>
        <authorList>
            <person name="Kappmeyer L.S."/>
            <person name="Thiagarajan M."/>
            <person name="Herndon D.R."/>
            <person name="Ramsay J.D."/>
            <person name="Caler E."/>
            <person name="Djikeng A."/>
            <person name="Gillespie J.J."/>
            <person name="Lau A.O."/>
            <person name="Roalson E.H."/>
            <person name="Silva J.C."/>
            <person name="Silva M.G."/>
            <person name="Suarez C.E."/>
            <person name="Ueti M.W."/>
            <person name="Nene V.M."/>
            <person name="Mealey R.H."/>
            <person name="Knowles D.P."/>
            <person name="Brayton K.A."/>
        </authorList>
    </citation>
    <scope>NUCLEOTIDE SEQUENCE [LARGE SCALE GENOMIC DNA]</scope>
    <source>
        <strain evidence="7 8">WA</strain>
    </source>
</reference>
<dbReference type="Proteomes" id="UP000031512">
    <property type="component" value="Chromosome 3"/>
</dbReference>
<organism evidence="7 8">
    <name type="scientific">Theileria equi strain WA</name>
    <dbReference type="NCBI Taxonomy" id="1537102"/>
    <lineage>
        <taxon>Eukaryota</taxon>
        <taxon>Sar</taxon>
        <taxon>Alveolata</taxon>
        <taxon>Apicomplexa</taxon>
        <taxon>Aconoidasida</taxon>
        <taxon>Piroplasmida</taxon>
        <taxon>Theileriidae</taxon>
        <taxon>Theileria</taxon>
    </lineage>
</organism>